<dbReference type="RefSeq" id="WP_120542330.1">
    <property type="nucleotide sequence ID" value="NZ_RAVZ01000139.1"/>
</dbReference>
<reference evidence="3" key="1">
    <citation type="submission" date="2018-09" db="EMBL/GenBank/DDBJ databases">
        <authorList>
            <person name="Livingstone P.G."/>
            <person name="Whitworth D.E."/>
        </authorList>
    </citation>
    <scope>NUCLEOTIDE SEQUENCE [LARGE SCALE GENOMIC DNA]</scope>
    <source>
        <strain evidence="3">CA054A</strain>
    </source>
</reference>
<sequence>MAQQPDLQTVELTPELWPALEQLFGRNGACGGCWCMFWRIPKGERYADVKGPEAKRRFKALVDAGEAKGVLAFVDGEPVGWATYGPRRAFPSLDRAPSLKCDDADAVASVPCFFIHRNWRGQGVATALLAAVEAALSREGPTTLEAYPVKPPAGGGRISNGSAYTGTLPFFLKRGYTLVADRPAGRQRVRKPLKAAPRKRAPKA</sequence>
<evidence type="ECO:0000259" key="1">
    <source>
        <dbReference type="PROSITE" id="PS51186"/>
    </source>
</evidence>
<dbReference type="Gene3D" id="3.40.630.30">
    <property type="match status" value="1"/>
</dbReference>
<dbReference type="AlphaFoldDB" id="A0A3A8IZH1"/>
<dbReference type="GO" id="GO:0016747">
    <property type="term" value="F:acyltransferase activity, transferring groups other than amino-acyl groups"/>
    <property type="evidence" value="ECO:0007669"/>
    <property type="project" value="InterPro"/>
</dbReference>
<dbReference type="OrthoDB" id="8894819at2"/>
<dbReference type="InterPro" id="IPR016181">
    <property type="entry name" value="Acyl_CoA_acyltransferase"/>
</dbReference>
<gene>
    <name evidence="2" type="ORF">D7V88_20455</name>
</gene>
<evidence type="ECO:0000313" key="3">
    <source>
        <dbReference type="Proteomes" id="UP000268094"/>
    </source>
</evidence>
<comment type="caution">
    <text evidence="2">The sequence shown here is derived from an EMBL/GenBank/DDBJ whole genome shotgun (WGS) entry which is preliminary data.</text>
</comment>
<organism evidence="2 3">
    <name type="scientific">Corallococcus terminator</name>
    <dbReference type="NCBI Taxonomy" id="2316733"/>
    <lineage>
        <taxon>Bacteria</taxon>
        <taxon>Pseudomonadati</taxon>
        <taxon>Myxococcota</taxon>
        <taxon>Myxococcia</taxon>
        <taxon>Myxococcales</taxon>
        <taxon>Cystobacterineae</taxon>
        <taxon>Myxococcaceae</taxon>
        <taxon>Corallococcus</taxon>
    </lineage>
</organism>
<dbReference type="Pfam" id="PF00583">
    <property type="entry name" value="Acetyltransf_1"/>
    <property type="match status" value="1"/>
</dbReference>
<keyword evidence="3" id="KW-1185">Reference proteome</keyword>
<dbReference type="InterPro" id="IPR000182">
    <property type="entry name" value="GNAT_dom"/>
</dbReference>
<dbReference type="EMBL" id="RAVZ01000139">
    <property type="protein sequence ID" value="RKG85160.1"/>
    <property type="molecule type" value="Genomic_DNA"/>
</dbReference>
<dbReference type="PROSITE" id="PS51186">
    <property type="entry name" value="GNAT"/>
    <property type="match status" value="1"/>
</dbReference>
<protein>
    <submittedName>
        <fullName evidence="2">GNAT family N-acetyltransferase</fullName>
    </submittedName>
</protein>
<accession>A0A3A8IZH1</accession>
<dbReference type="SUPFAM" id="SSF55729">
    <property type="entry name" value="Acyl-CoA N-acyltransferases (Nat)"/>
    <property type="match status" value="1"/>
</dbReference>
<name>A0A3A8IZH1_9BACT</name>
<dbReference type="Proteomes" id="UP000268094">
    <property type="component" value="Unassembled WGS sequence"/>
</dbReference>
<feature type="domain" description="N-acetyltransferase" evidence="1">
    <location>
        <begin position="7"/>
        <end position="194"/>
    </location>
</feature>
<evidence type="ECO:0000313" key="2">
    <source>
        <dbReference type="EMBL" id="RKG85160.1"/>
    </source>
</evidence>
<keyword evidence="2" id="KW-0808">Transferase</keyword>
<proteinExistence type="predicted"/>